<comment type="caution">
    <text evidence="2">The sequence shown here is derived from an EMBL/GenBank/DDBJ whole genome shotgun (WGS) entry which is preliminary data.</text>
</comment>
<protein>
    <submittedName>
        <fullName evidence="2">Uncharacterized protein</fullName>
    </submittedName>
</protein>
<proteinExistence type="predicted"/>
<dbReference type="STRING" id="106004.A0A1Y2FZG2"/>
<name>A0A1Y2FZG2_9BASI</name>
<accession>A0A1Y2FZG2</accession>
<evidence type="ECO:0000313" key="3">
    <source>
        <dbReference type="Proteomes" id="UP000193467"/>
    </source>
</evidence>
<keyword evidence="3" id="KW-1185">Reference proteome</keyword>
<feature type="region of interest" description="Disordered" evidence="1">
    <location>
        <begin position="372"/>
        <end position="393"/>
    </location>
</feature>
<feature type="compositionally biased region" description="Low complexity" evidence="1">
    <location>
        <begin position="372"/>
        <end position="390"/>
    </location>
</feature>
<organism evidence="2 3">
    <name type="scientific">Leucosporidium creatinivorum</name>
    <dbReference type="NCBI Taxonomy" id="106004"/>
    <lineage>
        <taxon>Eukaryota</taxon>
        <taxon>Fungi</taxon>
        <taxon>Dikarya</taxon>
        <taxon>Basidiomycota</taxon>
        <taxon>Pucciniomycotina</taxon>
        <taxon>Microbotryomycetes</taxon>
        <taxon>Leucosporidiales</taxon>
        <taxon>Leucosporidium</taxon>
    </lineage>
</organism>
<dbReference type="OrthoDB" id="2535728at2759"/>
<evidence type="ECO:0000256" key="1">
    <source>
        <dbReference type="SAM" id="MobiDB-lite"/>
    </source>
</evidence>
<gene>
    <name evidence="2" type="ORF">BCR35DRAFT_300657</name>
</gene>
<dbReference type="EMBL" id="MCGR01000006">
    <property type="protein sequence ID" value="ORY89464.1"/>
    <property type="molecule type" value="Genomic_DNA"/>
</dbReference>
<dbReference type="AlphaFoldDB" id="A0A1Y2FZG2"/>
<reference evidence="2 3" key="1">
    <citation type="submission" date="2016-07" db="EMBL/GenBank/DDBJ databases">
        <title>Pervasive Adenine N6-methylation of Active Genes in Fungi.</title>
        <authorList>
            <consortium name="DOE Joint Genome Institute"/>
            <person name="Mondo S.J."/>
            <person name="Dannebaum R.O."/>
            <person name="Kuo R.C."/>
            <person name="Labutti K."/>
            <person name="Haridas S."/>
            <person name="Kuo A."/>
            <person name="Salamov A."/>
            <person name="Ahrendt S.R."/>
            <person name="Lipzen A."/>
            <person name="Sullivan W."/>
            <person name="Andreopoulos W.B."/>
            <person name="Clum A."/>
            <person name="Lindquist E."/>
            <person name="Daum C."/>
            <person name="Ramamoorthy G.K."/>
            <person name="Gryganskyi A."/>
            <person name="Culley D."/>
            <person name="Magnuson J.K."/>
            <person name="James T.Y."/>
            <person name="O'Malley M.A."/>
            <person name="Stajich J.E."/>
            <person name="Spatafora J.W."/>
            <person name="Visel A."/>
            <person name="Grigoriev I.V."/>
        </authorList>
    </citation>
    <scope>NUCLEOTIDE SEQUENCE [LARGE SCALE GENOMIC DNA]</scope>
    <source>
        <strain evidence="2 3">62-1032</strain>
    </source>
</reference>
<dbReference type="InParanoid" id="A0A1Y2FZG2"/>
<dbReference type="Proteomes" id="UP000193467">
    <property type="component" value="Unassembled WGS sequence"/>
</dbReference>
<sequence length="710" mass="77914">MSARRLARQGLLLVEHQQPVASTSSLPPCPACRRSSTTALPFAVHSRAHDSPSTQQRASSWAAISRAGQAIFNPPTASPTAGSTTARETSASAVELEGAAAELVAECKLKKPSGQRAWALFQQVDLEGKTGTIPLITLHSLLAAIHLPSPKNHDQLQVTQSTSAARAYSSKVDIIRLRISQAGGTTSKGDLNAMLRQFHELGYAPGVSKVWDEMMEMNYHPTPGNCKTFFSTLLRWIDMHERGGGRIVAKVAAKPLVAKAVSMLEELKGDSLRTNAVLEPFFKIALRARDAQVFFVAMKAVYGFDVNYPGADVDVSPTVRASQKVMGEKEVCWVLEMLGEEDDLSRMIAVFEVFDNPSSNHSVTSFFGPSFTTSTPSDSTTSPSTDLPSSRPHPIGTRAFSYMVQTAGRLGHGALVRHYFDQLRDRWAYESDARIARLEAVVQAATPAPVPEDGFIDIDLPAAPTSHFSAPAGMPTTPTEKPYGVPSTLVRDMIKAAKQHSDYATSRFVRMRTRWLLQTMGDQATRISAVLDKLEPTASTPSSAPPRSLILLAHEIDLLNFHQYQLQSMHTIVKADSNVIHAYSYFRHRAQGLRVRLARLEKAHAASGASKRAAIDLRPRVRRWEKTVLLSQILVVKQRLVRLYKMGRARKGRVEFDRWQGKLARLRAKANDRGLKESEEEEVEGAEALFVAGGAMGTRQPETTTTSTTV</sequence>
<evidence type="ECO:0000313" key="2">
    <source>
        <dbReference type="EMBL" id="ORY89464.1"/>
    </source>
</evidence>